<feature type="region of interest" description="Disordered" evidence="1">
    <location>
        <begin position="1"/>
        <end position="20"/>
    </location>
</feature>
<evidence type="ECO:0000256" key="1">
    <source>
        <dbReference type="SAM" id="MobiDB-lite"/>
    </source>
</evidence>
<gene>
    <name evidence="3" type="ORF">GCM10010191_09100</name>
</gene>
<proteinExistence type="predicted"/>
<dbReference type="PANTHER" id="PTHR46825">
    <property type="entry name" value="D-ALANYL-D-ALANINE-CARBOXYPEPTIDASE/ENDOPEPTIDASE AMPH"/>
    <property type="match status" value="1"/>
</dbReference>
<dbReference type="PANTHER" id="PTHR46825:SF7">
    <property type="entry name" value="D-ALANYL-D-ALANINE CARBOXYPEPTIDASE"/>
    <property type="match status" value="1"/>
</dbReference>
<dbReference type="Proteomes" id="UP001501231">
    <property type="component" value="Unassembled WGS sequence"/>
</dbReference>
<feature type="domain" description="Beta-lactamase-related" evidence="2">
    <location>
        <begin position="20"/>
        <end position="169"/>
    </location>
</feature>
<feature type="compositionally biased region" description="Basic and acidic residues" evidence="1">
    <location>
        <begin position="1"/>
        <end position="15"/>
    </location>
</feature>
<reference evidence="4" key="1">
    <citation type="journal article" date="2019" name="Int. J. Syst. Evol. Microbiol.">
        <title>The Global Catalogue of Microorganisms (GCM) 10K type strain sequencing project: providing services to taxonomists for standard genome sequencing and annotation.</title>
        <authorList>
            <consortium name="The Broad Institute Genomics Platform"/>
            <consortium name="The Broad Institute Genome Sequencing Center for Infectious Disease"/>
            <person name="Wu L."/>
            <person name="Ma J."/>
        </authorList>
    </citation>
    <scope>NUCLEOTIDE SEQUENCE [LARGE SCALE GENOMIC DNA]</scope>
    <source>
        <strain evidence="4">JCM 3325</strain>
    </source>
</reference>
<evidence type="ECO:0000313" key="3">
    <source>
        <dbReference type="EMBL" id="GAA2403689.1"/>
    </source>
</evidence>
<dbReference type="Pfam" id="PF00144">
    <property type="entry name" value="Beta-lactamase"/>
    <property type="match status" value="1"/>
</dbReference>
<keyword evidence="4" id="KW-1185">Reference proteome</keyword>
<dbReference type="Gene3D" id="3.40.710.10">
    <property type="entry name" value="DD-peptidase/beta-lactamase superfamily"/>
    <property type="match status" value="1"/>
</dbReference>
<evidence type="ECO:0000313" key="4">
    <source>
        <dbReference type="Proteomes" id="UP001501231"/>
    </source>
</evidence>
<accession>A0ABP5VMW3</accession>
<dbReference type="SUPFAM" id="SSF56601">
    <property type="entry name" value="beta-lactamase/transpeptidase-like"/>
    <property type="match status" value="1"/>
</dbReference>
<organism evidence="3 4">
    <name type="scientific">Actinomadura vinacea</name>
    <dbReference type="NCBI Taxonomy" id="115336"/>
    <lineage>
        <taxon>Bacteria</taxon>
        <taxon>Bacillati</taxon>
        <taxon>Actinomycetota</taxon>
        <taxon>Actinomycetes</taxon>
        <taxon>Streptosporangiales</taxon>
        <taxon>Thermomonosporaceae</taxon>
        <taxon>Actinomadura</taxon>
    </lineage>
</organism>
<dbReference type="RefSeq" id="WP_344587161.1">
    <property type="nucleotide sequence ID" value="NZ_BAAARW010000003.1"/>
</dbReference>
<comment type="caution">
    <text evidence="3">The sequence shown here is derived from an EMBL/GenBank/DDBJ whole genome shotgun (WGS) entry which is preliminary data.</text>
</comment>
<dbReference type="InterPro" id="IPR012338">
    <property type="entry name" value="Beta-lactam/transpept-like"/>
</dbReference>
<sequence>MPAPHAEPHTTGRSDRSRRRRRVIDRVGLRHTYWPGVGEQRIRGRHPHGYHPKKPGGPLLDVTTMDPSWGWAAGQLVTRPSDINRFLTSLLGGELLKQQQLKQMQKTVKAPGFPAGWQYGLGLMKISLSCGGVAWGHGGDIHGYENRNAATTDGRAATVAVTALPPSDAAGEHVNAVLDTAICDRR</sequence>
<dbReference type="InterPro" id="IPR050491">
    <property type="entry name" value="AmpC-like"/>
</dbReference>
<name>A0ABP5VMW3_9ACTN</name>
<protein>
    <recommendedName>
        <fullName evidence="2">Beta-lactamase-related domain-containing protein</fullName>
    </recommendedName>
</protein>
<evidence type="ECO:0000259" key="2">
    <source>
        <dbReference type="Pfam" id="PF00144"/>
    </source>
</evidence>
<dbReference type="EMBL" id="BAAARW010000003">
    <property type="protein sequence ID" value="GAA2403689.1"/>
    <property type="molecule type" value="Genomic_DNA"/>
</dbReference>
<dbReference type="InterPro" id="IPR001466">
    <property type="entry name" value="Beta-lactam-related"/>
</dbReference>